<dbReference type="PANTHER" id="PTHR44163:SF1">
    <property type="entry name" value="U3 SMALL NUCLEOLAR RNA-ASSOCIATED PROTEIN 4 HOMOLOG"/>
    <property type="match status" value="1"/>
</dbReference>
<dbReference type="AlphaFoldDB" id="A0A0N5AAE1"/>
<proteinExistence type="predicted"/>
<dbReference type="InterPro" id="IPR015943">
    <property type="entry name" value="WD40/YVTN_repeat-like_dom_sf"/>
</dbReference>
<name>A0A0N5AAE1_9BILA</name>
<protein>
    <submittedName>
        <fullName evidence="2">WD_REPEATS_REGION domain-containing protein</fullName>
    </submittedName>
</protein>
<dbReference type="SMART" id="SM00320">
    <property type="entry name" value="WD40"/>
    <property type="match status" value="4"/>
</dbReference>
<dbReference type="Proteomes" id="UP000046393">
    <property type="component" value="Unplaced"/>
</dbReference>
<dbReference type="InterPro" id="IPR046351">
    <property type="entry name" value="UTP4"/>
</dbReference>
<dbReference type="GO" id="GO:0000462">
    <property type="term" value="P:maturation of SSU-rRNA from tricistronic rRNA transcript (SSU-rRNA, 5.8S rRNA, LSU-rRNA)"/>
    <property type="evidence" value="ECO:0007669"/>
    <property type="project" value="InterPro"/>
</dbReference>
<keyword evidence="1" id="KW-1185">Reference proteome</keyword>
<evidence type="ECO:0000313" key="1">
    <source>
        <dbReference type="Proteomes" id="UP000046393"/>
    </source>
</evidence>
<dbReference type="GO" id="GO:0003723">
    <property type="term" value="F:RNA binding"/>
    <property type="evidence" value="ECO:0007669"/>
    <property type="project" value="TreeGrafter"/>
</dbReference>
<dbReference type="SUPFAM" id="SSF50978">
    <property type="entry name" value="WD40 repeat-like"/>
    <property type="match status" value="1"/>
</dbReference>
<organism evidence="1 2">
    <name type="scientific">Syphacia muris</name>
    <dbReference type="NCBI Taxonomy" id="451379"/>
    <lineage>
        <taxon>Eukaryota</taxon>
        <taxon>Metazoa</taxon>
        <taxon>Ecdysozoa</taxon>
        <taxon>Nematoda</taxon>
        <taxon>Chromadorea</taxon>
        <taxon>Rhabditida</taxon>
        <taxon>Spirurina</taxon>
        <taxon>Oxyuridomorpha</taxon>
        <taxon>Oxyuroidea</taxon>
        <taxon>Oxyuridae</taxon>
        <taxon>Syphacia</taxon>
    </lineage>
</organism>
<accession>A0A0N5AAE1</accession>
<dbReference type="Gene3D" id="2.130.10.10">
    <property type="entry name" value="YVTN repeat-like/Quinoprotein amine dehydrogenase"/>
    <property type="match status" value="1"/>
</dbReference>
<dbReference type="GO" id="GO:0034455">
    <property type="term" value="C:t-UTP complex"/>
    <property type="evidence" value="ECO:0007669"/>
    <property type="project" value="TreeGrafter"/>
</dbReference>
<evidence type="ECO:0000313" key="2">
    <source>
        <dbReference type="WBParaSite" id="SMUV_0000110901-mRNA-1"/>
    </source>
</evidence>
<dbReference type="PANTHER" id="PTHR44163">
    <property type="entry name" value="U3 SMALL NUCLEOLAR RNA-ASSOCIATED PROTEIN 4 HOMOLOG"/>
    <property type="match status" value="1"/>
</dbReference>
<dbReference type="GO" id="GO:0032040">
    <property type="term" value="C:small-subunit processome"/>
    <property type="evidence" value="ECO:0007669"/>
    <property type="project" value="TreeGrafter"/>
</dbReference>
<dbReference type="WBParaSite" id="SMUV_0000110901-mRNA-1">
    <property type="protein sequence ID" value="SMUV_0000110901-mRNA-1"/>
    <property type="gene ID" value="SMUV_0000110901"/>
</dbReference>
<dbReference type="STRING" id="451379.A0A0N5AAE1"/>
<reference evidence="2" key="1">
    <citation type="submission" date="2017-02" db="UniProtKB">
        <authorList>
            <consortium name="WormBaseParasite"/>
        </authorList>
    </citation>
    <scope>IDENTIFICATION</scope>
</reference>
<dbReference type="InterPro" id="IPR001680">
    <property type="entry name" value="WD40_rpt"/>
</dbReference>
<dbReference type="InterPro" id="IPR036322">
    <property type="entry name" value="WD40_repeat_dom_sf"/>
</dbReference>
<dbReference type="GO" id="GO:0030686">
    <property type="term" value="C:90S preribosome"/>
    <property type="evidence" value="ECO:0007669"/>
    <property type="project" value="InterPro"/>
</dbReference>
<sequence>MEKKNIVVHKSLLYENEPYSVESMAVDEKQGILALARFSEERKRESLLEFWNIIGKPIFHLKTRKLGSGGVEALLWVNSYLISSHLDGSVHLHQLHHTDNVRIQVCPSPLWSLAAVRDNIFCAGSDSGAIFFLSLSNGKITVEKTVNIGFGMRVLSLAANAKIVAAGSIDALCLIGVEKSRILQTFQLPRSEQRKPTIVWCLGILSDEILVSGDSRGCVSFWNMENGTIFQTIESHQADVLSLCIGNNWVYAAGVDPTIVRICSDQ</sequence>